<dbReference type="OrthoDB" id="10260355at2759"/>
<evidence type="ECO:0000313" key="5">
    <source>
        <dbReference type="EMBL" id="OAA72306.1"/>
    </source>
</evidence>
<evidence type="ECO:0000259" key="4">
    <source>
        <dbReference type="Pfam" id="PF07992"/>
    </source>
</evidence>
<dbReference type="Gene3D" id="3.50.50.60">
    <property type="entry name" value="FAD/NAD(P)-binding domain"/>
    <property type="match status" value="2"/>
</dbReference>
<feature type="domain" description="FAD/NAD(P)-binding" evidence="4">
    <location>
        <begin position="5"/>
        <end position="187"/>
    </location>
</feature>
<name>A0A168D924_CORFA</name>
<dbReference type="PANTHER" id="PTHR48105">
    <property type="entry name" value="THIOREDOXIN REDUCTASE 1-RELATED-RELATED"/>
    <property type="match status" value="1"/>
</dbReference>
<dbReference type="PRINTS" id="PR00469">
    <property type="entry name" value="PNDRDTASEII"/>
</dbReference>
<evidence type="ECO:0000256" key="1">
    <source>
        <dbReference type="ARBA" id="ARBA00009333"/>
    </source>
</evidence>
<proteinExistence type="inferred from homology"/>
<dbReference type="InterPro" id="IPR023753">
    <property type="entry name" value="FAD/NAD-binding_dom"/>
</dbReference>
<gene>
    <name evidence="5" type="ORF">ISF_01379</name>
</gene>
<dbReference type="InterPro" id="IPR036188">
    <property type="entry name" value="FAD/NAD-bd_sf"/>
</dbReference>
<reference evidence="5 6" key="1">
    <citation type="journal article" date="2016" name="Genome Biol. Evol.">
        <title>Divergent and convergent evolution of fungal pathogenicity.</title>
        <authorList>
            <person name="Shang Y."/>
            <person name="Xiao G."/>
            <person name="Zheng P."/>
            <person name="Cen K."/>
            <person name="Zhan S."/>
            <person name="Wang C."/>
        </authorList>
    </citation>
    <scope>NUCLEOTIDE SEQUENCE [LARGE SCALE GENOMIC DNA]</scope>
    <source>
        <strain evidence="5 6">ARSEF 2679</strain>
    </source>
</reference>
<evidence type="ECO:0000313" key="6">
    <source>
        <dbReference type="Proteomes" id="UP000076744"/>
    </source>
</evidence>
<dbReference type="GO" id="GO:0016491">
    <property type="term" value="F:oxidoreductase activity"/>
    <property type="evidence" value="ECO:0007669"/>
    <property type="project" value="UniProtKB-KW"/>
</dbReference>
<evidence type="ECO:0000256" key="2">
    <source>
        <dbReference type="ARBA" id="ARBA00022630"/>
    </source>
</evidence>
<dbReference type="EMBL" id="AZHB01000002">
    <property type="protein sequence ID" value="OAA72306.1"/>
    <property type="molecule type" value="Genomic_DNA"/>
</dbReference>
<comment type="similarity">
    <text evidence="1">Belongs to the class-II pyridine nucleotide-disulfide oxidoreductase family.</text>
</comment>
<keyword evidence="3" id="KW-0560">Oxidoreductase</keyword>
<dbReference type="GO" id="GO:0097237">
    <property type="term" value="P:cellular response to toxic substance"/>
    <property type="evidence" value="ECO:0007669"/>
    <property type="project" value="UniProtKB-ARBA"/>
</dbReference>
<dbReference type="Pfam" id="PF07992">
    <property type="entry name" value="Pyr_redox_2"/>
    <property type="match status" value="1"/>
</dbReference>
<dbReference type="PRINTS" id="PR00368">
    <property type="entry name" value="FADPNR"/>
</dbReference>
<protein>
    <submittedName>
        <fullName evidence="5">Thioredoxin reductase GliT</fullName>
    </submittedName>
</protein>
<accession>A0A168D924</accession>
<evidence type="ECO:0000256" key="3">
    <source>
        <dbReference type="ARBA" id="ARBA00023002"/>
    </source>
</evidence>
<dbReference type="SUPFAM" id="SSF51905">
    <property type="entry name" value="FAD/NAD(P)-binding domain"/>
    <property type="match status" value="1"/>
</dbReference>
<keyword evidence="6" id="KW-1185">Reference proteome</keyword>
<dbReference type="RefSeq" id="XP_018707752.1">
    <property type="nucleotide sequence ID" value="XM_018844986.1"/>
</dbReference>
<organism evidence="5 6">
    <name type="scientific">Cordyceps fumosorosea (strain ARSEF 2679)</name>
    <name type="common">Isaria fumosorosea</name>
    <dbReference type="NCBI Taxonomy" id="1081104"/>
    <lineage>
        <taxon>Eukaryota</taxon>
        <taxon>Fungi</taxon>
        <taxon>Dikarya</taxon>
        <taxon>Ascomycota</taxon>
        <taxon>Pezizomycotina</taxon>
        <taxon>Sordariomycetes</taxon>
        <taxon>Hypocreomycetidae</taxon>
        <taxon>Hypocreales</taxon>
        <taxon>Cordycipitaceae</taxon>
        <taxon>Cordyceps</taxon>
    </lineage>
</organism>
<dbReference type="STRING" id="1081104.A0A168D924"/>
<dbReference type="InterPro" id="IPR050097">
    <property type="entry name" value="Ferredoxin-NADP_redctase_2"/>
</dbReference>
<dbReference type="Proteomes" id="UP000076744">
    <property type="component" value="Unassembled WGS sequence"/>
</dbReference>
<dbReference type="GeneID" id="30017671"/>
<sequence>MPHVYDVLIIGGGPAGLSMATTLARQAFSALVLDSGAYRNARAAHMHNVPGFDHAPPAAFRAKVRADLEARYPSIAFRDGTAIVEVRRATAAAAAAAGFEAEDAEGNVYYGRKLGLATGVRDKVEEQVEGYADCWGRGIFHCLFCDGFEERGAESVGVLGVGLLSSPAALTHVSLLTKRLAAHTTIYTDGDATLAAAFCNSDATTVETRKIARLALRDWPASSAVVVTLADGTRREEAFVASHPLTAQAAAPLLAGQLGLGLETREEEMAGGRLVVLRGPGETSVDGCFAAGDAVAAMRSVVQALQTGQVAGAGLVMQLMQEQAAKEEL</sequence>
<comment type="caution">
    <text evidence="5">The sequence shown here is derived from an EMBL/GenBank/DDBJ whole genome shotgun (WGS) entry which is preliminary data.</text>
</comment>
<dbReference type="AlphaFoldDB" id="A0A168D924"/>
<keyword evidence="2" id="KW-0285">Flavoprotein</keyword>